<dbReference type="FunFam" id="2.60.120.320:FF:000001">
    <property type="entry name" value="Thiamine pyrophosphokinase"/>
    <property type="match status" value="1"/>
</dbReference>
<dbReference type="Pfam" id="PF04265">
    <property type="entry name" value="TPK_B1_binding"/>
    <property type="match status" value="1"/>
</dbReference>
<evidence type="ECO:0000259" key="5">
    <source>
        <dbReference type="SMART" id="SM00983"/>
    </source>
</evidence>
<dbReference type="InterPro" id="IPR036759">
    <property type="entry name" value="TPK_catalytic_sf"/>
</dbReference>
<dbReference type="SMART" id="SM00983">
    <property type="entry name" value="TPK_B1_binding"/>
    <property type="match status" value="1"/>
</dbReference>
<dbReference type="CDD" id="cd07995">
    <property type="entry name" value="TPK"/>
    <property type="match status" value="1"/>
</dbReference>
<dbReference type="EMBL" id="CAJNOO010001049">
    <property type="protein sequence ID" value="CAF1086487.1"/>
    <property type="molecule type" value="Genomic_DNA"/>
</dbReference>
<dbReference type="InterPro" id="IPR006282">
    <property type="entry name" value="Thi_PPkinase"/>
</dbReference>
<evidence type="ECO:0000313" key="7">
    <source>
        <dbReference type="EMBL" id="CAF1086487.1"/>
    </source>
</evidence>
<dbReference type="PANTHER" id="PTHR13622:SF8">
    <property type="entry name" value="THIAMIN PYROPHOSPHOKINASE 1"/>
    <property type="match status" value="1"/>
</dbReference>
<accession>A0A819H8C9</accession>
<dbReference type="GO" id="GO:0004788">
    <property type="term" value="F:thiamine diphosphokinase activity"/>
    <property type="evidence" value="ECO:0007669"/>
    <property type="project" value="InterPro"/>
</dbReference>
<dbReference type="NCBIfam" id="TIGR01378">
    <property type="entry name" value="thi_PPkinase"/>
    <property type="match status" value="1"/>
</dbReference>
<organism evidence="12 15">
    <name type="scientific">Rotaria sordida</name>
    <dbReference type="NCBI Taxonomy" id="392033"/>
    <lineage>
        <taxon>Eukaryota</taxon>
        <taxon>Metazoa</taxon>
        <taxon>Spiralia</taxon>
        <taxon>Gnathifera</taxon>
        <taxon>Rotifera</taxon>
        <taxon>Eurotatoria</taxon>
        <taxon>Bdelloidea</taxon>
        <taxon>Philodinida</taxon>
        <taxon>Philodinidae</taxon>
        <taxon>Rotaria</taxon>
    </lineage>
</organism>
<dbReference type="PANTHER" id="PTHR13622">
    <property type="entry name" value="THIAMIN PYROPHOSPHOKINASE"/>
    <property type="match status" value="1"/>
</dbReference>
<evidence type="ECO:0000313" key="14">
    <source>
        <dbReference type="Proteomes" id="UP000663870"/>
    </source>
</evidence>
<dbReference type="Proteomes" id="UP000663870">
    <property type="component" value="Unassembled WGS sequence"/>
</dbReference>
<protein>
    <recommendedName>
        <fullName evidence="5">Thiamin pyrophosphokinase thiamin-binding domain-containing protein</fullName>
    </recommendedName>
</protein>
<dbReference type="EMBL" id="CAJOBD010003363">
    <property type="protein sequence ID" value="CAF3943691.1"/>
    <property type="molecule type" value="Genomic_DNA"/>
</dbReference>
<dbReference type="InterPro" id="IPR007371">
    <property type="entry name" value="TPK_catalytic"/>
</dbReference>
<evidence type="ECO:0000313" key="13">
    <source>
        <dbReference type="EMBL" id="CAF3943691.1"/>
    </source>
</evidence>
<dbReference type="EMBL" id="CAJNOH010000008">
    <property type="protein sequence ID" value="CAF0741717.1"/>
    <property type="molecule type" value="Genomic_DNA"/>
</dbReference>
<keyword evidence="4" id="KW-0067">ATP-binding</keyword>
<dbReference type="Gene3D" id="3.40.50.10240">
    <property type="entry name" value="Thiamin pyrophosphokinase, catalytic domain"/>
    <property type="match status" value="1"/>
</dbReference>
<evidence type="ECO:0000256" key="3">
    <source>
        <dbReference type="ARBA" id="ARBA00022777"/>
    </source>
</evidence>
<evidence type="ECO:0000313" key="8">
    <source>
        <dbReference type="EMBL" id="CAF1379954.1"/>
    </source>
</evidence>
<dbReference type="InterPro" id="IPR036371">
    <property type="entry name" value="TPK_B1-bd_sf"/>
</dbReference>
<evidence type="ECO:0000313" key="6">
    <source>
        <dbReference type="EMBL" id="CAF0741717.1"/>
    </source>
</evidence>
<dbReference type="GO" id="GO:0005524">
    <property type="term" value="F:ATP binding"/>
    <property type="evidence" value="ECO:0007669"/>
    <property type="project" value="UniProtKB-KW"/>
</dbReference>
<dbReference type="OrthoDB" id="25149at2759"/>
<gene>
    <name evidence="12" type="ORF">FNK824_LOCUS20235</name>
    <name evidence="13" type="ORF">JBS370_LOCUS23140</name>
    <name evidence="10" type="ORF">JXQ802_LOCUS36246</name>
    <name evidence="11" type="ORF">OTI717_LOCUS23012</name>
    <name evidence="6" type="ORF">PYM288_LOCUS1596</name>
    <name evidence="7" type="ORF">RFH988_LOCUS18570</name>
    <name evidence="9" type="ORF">SEV965_LOCUS30839</name>
    <name evidence="8" type="ORF">ZHD862_LOCUS32061</name>
</gene>
<dbReference type="Proteomes" id="UP000663882">
    <property type="component" value="Unassembled WGS sequence"/>
</dbReference>
<dbReference type="Pfam" id="PF04263">
    <property type="entry name" value="TPK_catalytic"/>
    <property type="match status" value="1"/>
</dbReference>
<dbReference type="GO" id="GO:0030975">
    <property type="term" value="F:thiamine binding"/>
    <property type="evidence" value="ECO:0007669"/>
    <property type="project" value="InterPro"/>
</dbReference>
<reference evidence="12" key="1">
    <citation type="submission" date="2021-02" db="EMBL/GenBank/DDBJ databases">
        <authorList>
            <person name="Nowell W R."/>
        </authorList>
    </citation>
    <scope>NUCLEOTIDE SEQUENCE</scope>
</reference>
<dbReference type="Proteomes" id="UP000663889">
    <property type="component" value="Unassembled WGS sequence"/>
</dbReference>
<evidence type="ECO:0000313" key="10">
    <source>
        <dbReference type="EMBL" id="CAF1427711.1"/>
    </source>
</evidence>
<dbReference type="EMBL" id="CAJNOL010001846">
    <property type="protein sequence ID" value="CAF1427711.1"/>
    <property type="molecule type" value="Genomic_DNA"/>
</dbReference>
<dbReference type="Proteomes" id="UP000663854">
    <property type="component" value="Unassembled WGS sequence"/>
</dbReference>
<keyword evidence="3" id="KW-0418">Kinase</keyword>
<dbReference type="EMBL" id="CAJNOU010003414">
    <property type="protein sequence ID" value="CAF1389343.1"/>
    <property type="molecule type" value="Genomic_DNA"/>
</dbReference>
<dbReference type="EMBL" id="CAJOAX010004029">
    <property type="protein sequence ID" value="CAF3885991.1"/>
    <property type="molecule type" value="Genomic_DNA"/>
</dbReference>
<dbReference type="GO" id="GO:0016301">
    <property type="term" value="F:kinase activity"/>
    <property type="evidence" value="ECO:0007669"/>
    <property type="project" value="UniProtKB-KW"/>
</dbReference>
<dbReference type="Gene3D" id="2.60.120.320">
    <property type="entry name" value="Thiamin pyrophosphokinase, thiamin-binding domain"/>
    <property type="match status" value="1"/>
</dbReference>
<name>A0A819H8C9_9BILA</name>
<keyword evidence="2" id="KW-0547">Nucleotide-binding</keyword>
<comment type="caution">
    <text evidence="12">The sequence shown here is derived from an EMBL/GenBank/DDBJ whole genome shotgun (WGS) entry which is preliminary data.</text>
</comment>
<dbReference type="GO" id="GO:0009229">
    <property type="term" value="P:thiamine diphosphate biosynthetic process"/>
    <property type="evidence" value="ECO:0007669"/>
    <property type="project" value="InterPro"/>
</dbReference>
<dbReference type="Proteomes" id="UP000663836">
    <property type="component" value="Unassembled WGS sequence"/>
</dbReference>
<evidence type="ECO:0000313" key="12">
    <source>
        <dbReference type="EMBL" id="CAF3894463.1"/>
    </source>
</evidence>
<evidence type="ECO:0000313" key="11">
    <source>
        <dbReference type="EMBL" id="CAF3885991.1"/>
    </source>
</evidence>
<proteinExistence type="predicted"/>
<sequence>MLRQDYNPYSFFESNTSLNYGIMILNYSLDSLRNLLKKDIWNKALIRGCVDGGSNILKIYSNEINENFLPDYISGDFDSITQQTYEYYKSISTINFISTQNQNATDFTKCVDIMMEKHSTLNNLLVFCSLGGRFDHTIGIIHTLYILNNNYPNLQIYLINDHDIVFLLHANKLNRIHIQSKYNGNICSLLPIGQSAHVQTNGLRWNINKTQELNFTKLVSSSNTYESTTTPYVDVHTDNDIIWTMTYICDNK</sequence>
<dbReference type="AlphaFoldDB" id="A0A819H8C9"/>
<evidence type="ECO:0000313" key="9">
    <source>
        <dbReference type="EMBL" id="CAF1389343.1"/>
    </source>
</evidence>
<dbReference type="Proteomes" id="UP000663823">
    <property type="component" value="Unassembled WGS sequence"/>
</dbReference>
<keyword evidence="1" id="KW-0808">Transferase</keyword>
<dbReference type="EMBL" id="CAJNOT010003368">
    <property type="protein sequence ID" value="CAF1379954.1"/>
    <property type="molecule type" value="Genomic_DNA"/>
</dbReference>
<feature type="domain" description="Thiamin pyrophosphokinase thiamin-binding" evidence="5">
    <location>
        <begin position="169"/>
        <end position="241"/>
    </location>
</feature>
<dbReference type="Proteomes" id="UP000663864">
    <property type="component" value="Unassembled WGS sequence"/>
</dbReference>
<evidence type="ECO:0000256" key="4">
    <source>
        <dbReference type="ARBA" id="ARBA00022840"/>
    </source>
</evidence>
<evidence type="ECO:0000256" key="1">
    <source>
        <dbReference type="ARBA" id="ARBA00022679"/>
    </source>
</evidence>
<dbReference type="InterPro" id="IPR007373">
    <property type="entry name" value="Thiamin_PyroPKinase_B1-bd"/>
</dbReference>
<dbReference type="EMBL" id="CAJOBE010003673">
    <property type="protein sequence ID" value="CAF3894463.1"/>
    <property type="molecule type" value="Genomic_DNA"/>
</dbReference>
<dbReference type="GO" id="GO:0006772">
    <property type="term" value="P:thiamine metabolic process"/>
    <property type="evidence" value="ECO:0007669"/>
    <property type="project" value="InterPro"/>
</dbReference>
<dbReference type="Proteomes" id="UP000663874">
    <property type="component" value="Unassembled WGS sequence"/>
</dbReference>
<evidence type="ECO:0000313" key="15">
    <source>
        <dbReference type="Proteomes" id="UP000663874"/>
    </source>
</evidence>
<dbReference type="SUPFAM" id="SSF63999">
    <property type="entry name" value="Thiamin pyrophosphokinase, catalytic domain"/>
    <property type="match status" value="1"/>
</dbReference>
<keyword evidence="14" id="KW-1185">Reference proteome</keyword>
<evidence type="ECO:0000256" key="2">
    <source>
        <dbReference type="ARBA" id="ARBA00022741"/>
    </source>
</evidence>
<dbReference type="SUPFAM" id="SSF63862">
    <property type="entry name" value="Thiamin pyrophosphokinase, substrate-binding domain"/>
    <property type="match status" value="1"/>
</dbReference>